<gene>
    <name evidence="2" type="ORF">DS742_14445</name>
</gene>
<dbReference type="AlphaFoldDB" id="A0A3E2NBA9"/>
<accession>A0A3E2NBA9</accession>
<sequence>MKLYELTGQFLELMNMLEDAECDEQMIMDTLEGIDFEIEEKADGYAKIIKSLESNIKGLDTESERLINRKKVLENRIKWLKQNLEMCMRVTGKKKFTTDLFSFNIQKNGGKRKLVIDVDVEKVPKEYRIEQPDAIDGDSIREYLKENGLEGQDGSLNCEFAHLDPQGESLRIR</sequence>
<organism evidence="2 3">
    <name type="scientific">Lacrimispora amygdalina</name>
    <dbReference type="NCBI Taxonomy" id="253257"/>
    <lineage>
        <taxon>Bacteria</taxon>
        <taxon>Bacillati</taxon>
        <taxon>Bacillota</taxon>
        <taxon>Clostridia</taxon>
        <taxon>Lachnospirales</taxon>
        <taxon>Lachnospiraceae</taxon>
        <taxon>Lacrimispora</taxon>
    </lineage>
</organism>
<evidence type="ECO:0008006" key="4">
    <source>
        <dbReference type="Google" id="ProtNLM"/>
    </source>
</evidence>
<evidence type="ECO:0000256" key="1">
    <source>
        <dbReference type="SAM" id="Coils"/>
    </source>
</evidence>
<comment type="caution">
    <text evidence="2">The sequence shown here is derived from an EMBL/GenBank/DDBJ whole genome shotgun (WGS) entry which is preliminary data.</text>
</comment>
<protein>
    <recommendedName>
        <fullName evidence="4">Siphovirus Gp157 family protein</fullName>
    </recommendedName>
</protein>
<reference evidence="2 3" key="1">
    <citation type="submission" date="2018-07" db="EMBL/GenBank/DDBJ databases">
        <title>New species, Clostridium PI-S10-A1B.</title>
        <authorList>
            <person name="Krishna G."/>
            <person name="Summeta K."/>
            <person name="Shikha S."/>
            <person name="Prabhu P.B."/>
            <person name="Suresh K."/>
        </authorList>
    </citation>
    <scope>NUCLEOTIDE SEQUENCE [LARGE SCALE GENOMIC DNA]</scope>
    <source>
        <strain evidence="2 3">PI-S10-A1B</strain>
    </source>
</reference>
<keyword evidence="1" id="KW-0175">Coiled coil</keyword>
<dbReference type="RefSeq" id="WP_117417682.1">
    <property type="nucleotide sequence ID" value="NZ_QOHO01000043.1"/>
</dbReference>
<dbReference type="EMBL" id="QOHO01000043">
    <property type="protein sequence ID" value="RFZ78309.1"/>
    <property type="molecule type" value="Genomic_DNA"/>
</dbReference>
<evidence type="ECO:0000313" key="3">
    <source>
        <dbReference type="Proteomes" id="UP000260680"/>
    </source>
</evidence>
<feature type="coiled-coil region" evidence="1">
    <location>
        <begin position="49"/>
        <end position="83"/>
    </location>
</feature>
<dbReference type="OrthoDB" id="2053372at2"/>
<dbReference type="Pfam" id="PF05565">
    <property type="entry name" value="Sipho_Gp157"/>
    <property type="match status" value="1"/>
</dbReference>
<dbReference type="Proteomes" id="UP000260680">
    <property type="component" value="Unassembled WGS sequence"/>
</dbReference>
<proteinExistence type="predicted"/>
<name>A0A3E2NBA9_9FIRM</name>
<dbReference type="InterPro" id="IPR008840">
    <property type="entry name" value="Sipho_Gp157"/>
</dbReference>
<evidence type="ECO:0000313" key="2">
    <source>
        <dbReference type="EMBL" id="RFZ78309.1"/>
    </source>
</evidence>